<comment type="catalytic activity">
    <reaction evidence="6 7">
        <text>Release of N-terminal amino acids, preferentially methionine, from peptides and arylamides.</text>
        <dbReference type="EC" id="3.4.11.18"/>
    </reaction>
</comment>
<feature type="domain" description="Peptidase M24" evidence="8">
    <location>
        <begin position="12"/>
        <end position="246"/>
    </location>
</feature>
<gene>
    <name evidence="6 9" type="primary">map</name>
    <name evidence="9" type="ORF">G1H11_18415</name>
</gene>
<dbReference type="GO" id="GO:0070006">
    <property type="term" value="F:metalloaminopeptidase activity"/>
    <property type="evidence" value="ECO:0007669"/>
    <property type="project" value="UniProtKB-UniRule"/>
</dbReference>
<comment type="similarity">
    <text evidence="6">Belongs to the peptidase M24A family. Methionine aminopeptidase type 1 subfamily.</text>
</comment>
<dbReference type="PRINTS" id="PR00599">
    <property type="entry name" value="MAPEPTIDASE"/>
</dbReference>
<evidence type="ECO:0000256" key="5">
    <source>
        <dbReference type="ARBA" id="ARBA00022801"/>
    </source>
</evidence>
<dbReference type="Gene3D" id="3.90.230.10">
    <property type="entry name" value="Creatinase/methionine aminopeptidase superfamily"/>
    <property type="match status" value="1"/>
</dbReference>
<evidence type="ECO:0000313" key="9">
    <source>
        <dbReference type="EMBL" id="NED97275.1"/>
    </source>
</evidence>
<evidence type="ECO:0000259" key="8">
    <source>
        <dbReference type="Pfam" id="PF00557"/>
    </source>
</evidence>
<dbReference type="CDD" id="cd01086">
    <property type="entry name" value="MetAP1"/>
    <property type="match status" value="1"/>
</dbReference>
<feature type="binding site" evidence="6">
    <location>
        <position position="239"/>
    </location>
    <ligand>
        <name>a divalent metal cation</name>
        <dbReference type="ChEBI" id="CHEBI:60240"/>
        <label>1</label>
    </ligand>
</feature>
<dbReference type="GO" id="GO:0005829">
    <property type="term" value="C:cytosol"/>
    <property type="evidence" value="ECO:0007669"/>
    <property type="project" value="TreeGrafter"/>
</dbReference>
<proteinExistence type="inferred from homology"/>
<dbReference type="Proteomes" id="UP000469185">
    <property type="component" value="Unassembled WGS sequence"/>
</dbReference>
<dbReference type="NCBIfam" id="TIGR00500">
    <property type="entry name" value="met_pdase_I"/>
    <property type="match status" value="1"/>
</dbReference>
<dbReference type="Pfam" id="PF00557">
    <property type="entry name" value="Peptidase_M24"/>
    <property type="match status" value="1"/>
</dbReference>
<feature type="binding site" evidence="6">
    <location>
        <position position="181"/>
    </location>
    <ligand>
        <name>substrate</name>
    </ligand>
</feature>
<evidence type="ECO:0000256" key="6">
    <source>
        <dbReference type="HAMAP-Rule" id="MF_01974"/>
    </source>
</evidence>
<dbReference type="RefSeq" id="WP_163820051.1">
    <property type="nucleotide sequence ID" value="NZ_JAAGOB010000010.1"/>
</dbReference>
<evidence type="ECO:0000256" key="3">
    <source>
        <dbReference type="ARBA" id="ARBA00022670"/>
    </source>
</evidence>
<comment type="function">
    <text evidence="1 6">Removes the N-terminal methionine from nascent proteins. The N-terminal methionine is often cleaved when the second residue in the primary sequence is small and uncharged (Met-Ala-, Cys, Gly, Pro, Ser, Thr, or Val). Requires deformylation of the N(alpha)-formylated initiator methionine before it can be hydrolyzed.</text>
</comment>
<comment type="caution">
    <text evidence="9">The sequence shown here is derived from an EMBL/GenBank/DDBJ whole genome shotgun (WGS) entry which is preliminary data.</text>
</comment>
<feature type="binding site" evidence="6">
    <location>
        <position position="83"/>
    </location>
    <ligand>
        <name>substrate</name>
    </ligand>
</feature>
<feature type="binding site" evidence="6">
    <location>
        <position position="207"/>
    </location>
    <ligand>
        <name>a divalent metal cation</name>
        <dbReference type="ChEBI" id="CHEBI:60240"/>
        <label>2</label>
        <note>catalytic</note>
    </ligand>
</feature>
<evidence type="ECO:0000256" key="2">
    <source>
        <dbReference type="ARBA" id="ARBA00022438"/>
    </source>
</evidence>
<evidence type="ECO:0000256" key="1">
    <source>
        <dbReference type="ARBA" id="ARBA00002521"/>
    </source>
</evidence>
<dbReference type="SUPFAM" id="SSF55920">
    <property type="entry name" value="Creatinase/aminopeptidase"/>
    <property type="match status" value="1"/>
</dbReference>
<dbReference type="EC" id="3.4.11.18" evidence="6 7"/>
<dbReference type="GO" id="GO:0006508">
    <property type="term" value="P:proteolysis"/>
    <property type="evidence" value="ECO:0007669"/>
    <property type="project" value="UniProtKB-KW"/>
</dbReference>
<comment type="cofactor">
    <cofactor evidence="6">
        <name>Co(2+)</name>
        <dbReference type="ChEBI" id="CHEBI:48828"/>
    </cofactor>
    <cofactor evidence="6">
        <name>Zn(2+)</name>
        <dbReference type="ChEBI" id="CHEBI:29105"/>
    </cofactor>
    <cofactor evidence="6">
        <name>Mn(2+)</name>
        <dbReference type="ChEBI" id="CHEBI:29035"/>
    </cofactor>
    <cofactor evidence="6">
        <name>Fe(2+)</name>
        <dbReference type="ChEBI" id="CHEBI:29033"/>
    </cofactor>
    <text evidence="6">Binds 2 divalent metal cations per subunit. Has a high-affinity and a low affinity metal-binding site. The true nature of the physiological cofactor is under debate. The enzyme is active with cobalt, zinc, manganese or divalent iron ions. Most likely, methionine aminopeptidases function as mononuclear Fe(2+)-metalloproteases under physiological conditions, and the catalytically relevant metal-binding site has been assigned to the histidine-containing high-affinity site.</text>
</comment>
<dbReference type="PANTHER" id="PTHR43330">
    <property type="entry name" value="METHIONINE AMINOPEPTIDASE"/>
    <property type="match status" value="1"/>
</dbReference>
<organism evidence="9 10">
    <name type="scientific">Phytoactinopolyspora alkaliphila</name>
    <dbReference type="NCBI Taxonomy" id="1783498"/>
    <lineage>
        <taxon>Bacteria</taxon>
        <taxon>Bacillati</taxon>
        <taxon>Actinomycetota</taxon>
        <taxon>Actinomycetes</taxon>
        <taxon>Jiangellales</taxon>
        <taxon>Jiangellaceae</taxon>
        <taxon>Phytoactinopolyspora</taxon>
    </lineage>
</organism>
<feature type="binding site" evidence="6">
    <location>
        <position position="239"/>
    </location>
    <ligand>
        <name>a divalent metal cation</name>
        <dbReference type="ChEBI" id="CHEBI:60240"/>
        <label>2</label>
        <note>catalytic</note>
    </ligand>
</feature>
<keyword evidence="4 6" id="KW-0479">Metal-binding</keyword>
<dbReference type="PANTHER" id="PTHR43330:SF27">
    <property type="entry name" value="METHIONINE AMINOPEPTIDASE"/>
    <property type="match status" value="1"/>
</dbReference>
<sequence length="263" mass="26722">MVELKTPGEIDAIAAAGAVVASVHAAVRAHAAAGVSLIELDAVARDVMAGAGAVSSFLGYQPRFAPSPYPAVLCTSVNDVMLHGIPTTYRLRDGDLLSVDCGASVDGWHGDAAVSYVVGTASSADEKLITATEATLMAGIEAAQPGARMGDIGHAMSTVGRGAGYGMQADFGGHGVGRAMHEDPFVPNEGTPGKGWQLRPGLVIAIEPSLIASGDDTYRIAPDGWSLCTADGSNGAHAEHTIAVTEDGPRILTGGDYRSGPES</sequence>
<dbReference type="HAMAP" id="MF_01974">
    <property type="entry name" value="MetAP_1"/>
    <property type="match status" value="1"/>
</dbReference>
<dbReference type="InterPro" id="IPR036005">
    <property type="entry name" value="Creatinase/aminopeptidase-like"/>
</dbReference>
<keyword evidence="10" id="KW-1185">Reference proteome</keyword>
<reference evidence="9 10" key="1">
    <citation type="submission" date="2020-02" db="EMBL/GenBank/DDBJ databases">
        <authorList>
            <person name="Li X.-J."/>
            <person name="Feng X.-M."/>
        </authorList>
    </citation>
    <scope>NUCLEOTIDE SEQUENCE [LARGE SCALE GENOMIC DNA]</scope>
    <source>
        <strain evidence="9 10">CGMCC 4.7225</strain>
    </source>
</reference>
<dbReference type="AlphaFoldDB" id="A0A6N9YQR3"/>
<evidence type="ECO:0000313" key="10">
    <source>
        <dbReference type="Proteomes" id="UP000469185"/>
    </source>
</evidence>
<feature type="binding site" evidence="6">
    <location>
        <position position="100"/>
    </location>
    <ligand>
        <name>a divalent metal cation</name>
        <dbReference type="ChEBI" id="CHEBI:60240"/>
        <label>1</label>
    </ligand>
</feature>
<dbReference type="InterPro" id="IPR001714">
    <property type="entry name" value="Pept_M24_MAP"/>
</dbReference>
<dbReference type="GO" id="GO:0046872">
    <property type="term" value="F:metal ion binding"/>
    <property type="evidence" value="ECO:0007669"/>
    <property type="project" value="UniProtKB-UniRule"/>
</dbReference>
<feature type="binding site" evidence="6">
    <location>
        <position position="111"/>
    </location>
    <ligand>
        <name>a divalent metal cation</name>
        <dbReference type="ChEBI" id="CHEBI:60240"/>
        <label>2</label>
        <note>catalytic</note>
    </ligand>
</feature>
<keyword evidence="3 6" id="KW-0645">Protease</keyword>
<name>A0A6N9YQR3_9ACTN</name>
<comment type="subunit">
    <text evidence="6">Monomer.</text>
</comment>
<dbReference type="GO" id="GO:0004239">
    <property type="term" value="F:initiator methionyl aminopeptidase activity"/>
    <property type="evidence" value="ECO:0007669"/>
    <property type="project" value="UniProtKB-UniRule"/>
</dbReference>
<dbReference type="InterPro" id="IPR000994">
    <property type="entry name" value="Pept_M24"/>
</dbReference>
<evidence type="ECO:0000256" key="4">
    <source>
        <dbReference type="ARBA" id="ARBA00022723"/>
    </source>
</evidence>
<feature type="binding site" evidence="6">
    <location>
        <position position="174"/>
    </location>
    <ligand>
        <name>a divalent metal cation</name>
        <dbReference type="ChEBI" id="CHEBI:60240"/>
        <label>2</label>
        <note>catalytic</note>
    </ligand>
</feature>
<dbReference type="InterPro" id="IPR002467">
    <property type="entry name" value="Pept_M24A_MAP1"/>
</dbReference>
<evidence type="ECO:0000256" key="7">
    <source>
        <dbReference type="RuleBase" id="RU003653"/>
    </source>
</evidence>
<keyword evidence="2 6" id="KW-0031">Aminopeptidase</keyword>
<protein>
    <recommendedName>
        <fullName evidence="6 7">Methionine aminopeptidase</fullName>
        <shortName evidence="6">MAP</shortName>
        <shortName evidence="6">MetAP</shortName>
        <ecNumber evidence="6 7">3.4.11.18</ecNumber>
    </recommendedName>
    <alternativeName>
        <fullName evidence="6">Peptidase M</fullName>
    </alternativeName>
</protein>
<dbReference type="EMBL" id="JAAGOB010000010">
    <property type="protein sequence ID" value="NED97275.1"/>
    <property type="molecule type" value="Genomic_DNA"/>
</dbReference>
<feature type="binding site" evidence="6">
    <location>
        <position position="111"/>
    </location>
    <ligand>
        <name>a divalent metal cation</name>
        <dbReference type="ChEBI" id="CHEBI:60240"/>
        <label>1</label>
    </ligand>
</feature>
<keyword evidence="5 6" id="KW-0378">Hydrolase</keyword>
<accession>A0A6N9YQR3</accession>